<feature type="domain" description="WLM" evidence="5">
    <location>
        <begin position="37"/>
        <end position="265"/>
    </location>
</feature>
<dbReference type="GO" id="GO:0005634">
    <property type="term" value="C:nucleus"/>
    <property type="evidence" value="ECO:0007669"/>
    <property type="project" value="TreeGrafter"/>
</dbReference>
<evidence type="ECO:0000313" key="7">
    <source>
        <dbReference type="Proteomes" id="UP001054902"/>
    </source>
</evidence>
<dbReference type="AlphaFoldDB" id="A0AAD3D0N4"/>
<dbReference type="SUPFAM" id="SSF90209">
    <property type="entry name" value="Ran binding protein zinc finger-like"/>
    <property type="match status" value="1"/>
</dbReference>
<feature type="region of interest" description="Disordered" evidence="4">
    <location>
        <begin position="195"/>
        <end position="218"/>
    </location>
</feature>
<dbReference type="Pfam" id="PF08325">
    <property type="entry name" value="WLM"/>
    <property type="match status" value="1"/>
</dbReference>
<reference evidence="6 7" key="1">
    <citation type="journal article" date="2021" name="Sci. Rep.">
        <title>The genome of the diatom Chaetoceros tenuissimus carries an ancient integrated fragment of an extant virus.</title>
        <authorList>
            <person name="Hongo Y."/>
            <person name="Kimura K."/>
            <person name="Takaki Y."/>
            <person name="Yoshida Y."/>
            <person name="Baba S."/>
            <person name="Kobayashi G."/>
            <person name="Nagasaki K."/>
            <person name="Hano T."/>
            <person name="Tomaru Y."/>
        </authorList>
    </citation>
    <scope>NUCLEOTIDE SEQUENCE [LARGE SCALE GENOMIC DNA]</scope>
    <source>
        <strain evidence="6 7">NIES-3715</strain>
    </source>
</reference>
<name>A0AAD3D0N4_9STRA</name>
<gene>
    <name evidence="6" type="ORF">CTEN210_10846</name>
</gene>
<feature type="region of interest" description="Disordered" evidence="4">
    <location>
        <begin position="338"/>
        <end position="389"/>
    </location>
</feature>
<sequence>MSPKKMPSWGARVHTLNTVDRVNYGEVTSSSSSKGSSSSSTVSSSGFKIQHIPTLPSAEYAASILQRIQKEFTILAQKRGYNLSSVTEMCCCSDGLDHINGKRGRKTRCMPDNVLGYNLGNGRTNRIHLRLRKPKSHEFLPYEDIAGTMCHELSHCEIGPHNASFYKLMDEIMEQHAVFMVRGVVLDQNGFPMGENGNTLGGSNRGNAGEQAEQRRRRQQQLGLGGTFRLGGGFMPASGIHRNGNSLQGLKPSEASRIAAEKRFEERRKNDGQFCLPCNEIIEILDESSSEEDEKDVDGKAARRRRKIIEKEKVNPTRIQVKKEKAELDDCAIVLLDSDDEQQTHGDESENSKPSSGFTEKKVKRKPVQKRGRRSNKIKQVPEYTKKTEVEHSDSDIEIAGWSCPKCTFNNDPSHFACQICGHEQNKKQCQIEKQKAIRDKAIEDVKRNEVESSKKEFGFNIYGDKDVRKKSSRTMDHLT</sequence>
<dbReference type="Proteomes" id="UP001054902">
    <property type="component" value="Unassembled WGS sequence"/>
</dbReference>
<comment type="caution">
    <text evidence="6">The sequence shown here is derived from an EMBL/GenBank/DDBJ whole genome shotgun (WGS) entry which is preliminary data.</text>
</comment>
<protein>
    <recommendedName>
        <fullName evidence="5">WLM domain-containing protein</fullName>
    </recommendedName>
</protein>
<evidence type="ECO:0000259" key="5">
    <source>
        <dbReference type="PROSITE" id="PS51397"/>
    </source>
</evidence>
<keyword evidence="7" id="KW-1185">Reference proteome</keyword>
<organism evidence="6 7">
    <name type="scientific">Chaetoceros tenuissimus</name>
    <dbReference type="NCBI Taxonomy" id="426638"/>
    <lineage>
        <taxon>Eukaryota</taxon>
        <taxon>Sar</taxon>
        <taxon>Stramenopiles</taxon>
        <taxon>Ochrophyta</taxon>
        <taxon>Bacillariophyta</taxon>
        <taxon>Coscinodiscophyceae</taxon>
        <taxon>Chaetocerotophycidae</taxon>
        <taxon>Chaetocerotales</taxon>
        <taxon>Chaetocerotaceae</taxon>
        <taxon>Chaetoceros</taxon>
    </lineage>
</organism>
<dbReference type="PANTHER" id="PTHR46622:SF1">
    <property type="entry name" value="DNA-DEPENDENT METALLOPROTEASE WSS1"/>
    <property type="match status" value="1"/>
</dbReference>
<dbReference type="InterPro" id="IPR053000">
    <property type="entry name" value="WSS1-like_metalloprotease"/>
</dbReference>
<evidence type="ECO:0000256" key="3">
    <source>
        <dbReference type="ARBA" id="ARBA00022833"/>
    </source>
</evidence>
<dbReference type="SMART" id="SM00547">
    <property type="entry name" value="ZnF_RBZ"/>
    <property type="match status" value="1"/>
</dbReference>
<dbReference type="PROSITE" id="PS51397">
    <property type="entry name" value="WLM"/>
    <property type="match status" value="1"/>
</dbReference>
<keyword evidence="1" id="KW-0479">Metal-binding</keyword>
<dbReference type="InterPro" id="IPR036443">
    <property type="entry name" value="Znf_RanBP2_sf"/>
</dbReference>
<evidence type="ECO:0000256" key="1">
    <source>
        <dbReference type="ARBA" id="ARBA00022723"/>
    </source>
</evidence>
<evidence type="ECO:0000313" key="6">
    <source>
        <dbReference type="EMBL" id="GFH54370.1"/>
    </source>
</evidence>
<keyword evidence="2" id="KW-0863">Zinc-finger</keyword>
<feature type="compositionally biased region" description="Basic residues" evidence="4">
    <location>
        <begin position="362"/>
        <end position="377"/>
    </location>
</feature>
<dbReference type="EMBL" id="BLLK01000047">
    <property type="protein sequence ID" value="GFH54370.1"/>
    <property type="molecule type" value="Genomic_DNA"/>
</dbReference>
<dbReference type="InterPro" id="IPR001876">
    <property type="entry name" value="Znf_RanBP2"/>
</dbReference>
<dbReference type="PROSITE" id="PS01358">
    <property type="entry name" value="ZF_RANBP2_1"/>
    <property type="match status" value="1"/>
</dbReference>
<evidence type="ECO:0000256" key="4">
    <source>
        <dbReference type="SAM" id="MobiDB-lite"/>
    </source>
</evidence>
<dbReference type="Gene3D" id="2.30.30.380">
    <property type="entry name" value="Zn-finger domain of Sec23/24"/>
    <property type="match status" value="1"/>
</dbReference>
<dbReference type="InterPro" id="IPR013536">
    <property type="entry name" value="WLM_dom"/>
</dbReference>
<evidence type="ECO:0000256" key="2">
    <source>
        <dbReference type="ARBA" id="ARBA00022771"/>
    </source>
</evidence>
<keyword evidence="3" id="KW-0862">Zinc</keyword>
<dbReference type="GO" id="GO:0008270">
    <property type="term" value="F:zinc ion binding"/>
    <property type="evidence" value="ECO:0007669"/>
    <property type="project" value="UniProtKB-KW"/>
</dbReference>
<accession>A0AAD3D0N4</accession>
<dbReference type="PANTHER" id="PTHR46622">
    <property type="entry name" value="DNA-DEPENDENT METALLOPROTEASE WSS1"/>
    <property type="match status" value="1"/>
</dbReference>
<dbReference type="GO" id="GO:0006281">
    <property type="term" value="P:DNA repair"/>
    <property type="evidence" value="ECO:0007669"/>
    <property type="project" value="TreeGrafter"/>
</dbReference>
<proteinExistence type="predicted"/>
<dbReference type="GO" id="GO:0008237">
    <property type="term" value="F:metallopeptidase activity"/>
    <property type="evidence" value="ECO:0007669"/>
    <property type="project" value="TreeGrafter"/>
</dbReference>
<feature type="compositionally biased region" description="Basic and acidic residues" evidence="4">
    <location>
        <begin position="342"/>
        <end position="351"/>
    </location>
</feature>